<dbReference type="AlphaFoldDB" id="A0A7W3P8X6"/>
<evidence type="ECO:0000313" key="6">
    <source>
        <dbReference type="Proteomes" id="UP000580910"/>
    </source>
</evidence>
<dbReference type="Pfam" id="PF24481">
    <property type="entry name" value="CT398_CC"/>
    <property type="match status" value="1"/>
</dbReference>
<keyword evidence="6" id="KW-1185">Reference proteome</keyword>
<feature type="compositionally biased region" description="Gly residues" evidence="2">
    <location>
        <begin position="8"/>
        <end position="21"/>
    </location>
</feature>
<dbReference type="Proteomes" id="UP000580910">
    <property type="component" value="Unassembled WGS sequence"/>
</dbReference>
<dbReference type="Pfam" id="PF02591">
    <property type="entry name" value="Zn_ribbon_9"/>
    <property type="match status" value="1"/>
</dbReference>
<feature type="region of interest" description="Disordered" evidence="2">
    <location>
        <begin position="1"/>
        <end position="33"/>
    </location>
</feature>
<reference evidence="5 6" key="1">
    <citation type="submission" date="2020-07" db="EMBL/GenBank/DDBJ databases">
        <title>Sequencing the genomes of 1000 actinobacteria strains.</title>
        <authorList>
            <person name="Klenk H.-P."/>
        </authorList>
    </citation>
    <scope>NUCLEOTIDE SEQUENCE [LARGE SCALE GENOMIC DNA]</scope>
    <source>
        <strain evidence="5 6">DSM 21349</strain>
    </source>
</reference>
<feature type="coiled-coil region" evidence="1">
    <location>
        <begin position="139"/>
        <end position="201"/>
    </location>
</feature>
<dbReference type="PANTHER" id="PTHR39082:SF1">
    <property type="entry name" value="SCAVENGER RECEPTOR CLASS A MEMBER 3"/>
    <property type="match status" value="1"/>
</dbReference>
<sequence>MAARGRETAGGGAGRGRGRYGGDPCEHDPHRPLAVPSLEEHTLKADPTAQQKLLEVQELDAKADQLRHQRANLPELAEIVALQTTRKSSDDQARDAQIAVDDLTVEQQKVDSDVETVKARRERDRNRMDQGLVTNPKDLERMSHELESLERRITSLEDDELEVMARLEEAQRTLDEFSGKVREADEQLAELMLARDQKTAEIDLQLAKVEAERGPAAEGLPADLVALYDRLRVQKGGVGAAELRQRRCSGCQLAIDNAELAVIKASPSDLVIRCEECSRILVRTSESGL</sequence>
<dbReference type="InterPro" id="IPR003743">
    <property type="entry name" value="Zf-RING_7"/>
</dbReference>
<evidence type="ECO:0000256" key="1">
    <source>
        <dbReference type="SAM" id="Coils"/>
    </source>
</evidence>
<gene>
    <name evidence="5" type="ORF">FB382_001132</name>
</gene>
<organism evidence="5 6">
    <name type="scientific">Nocardioides ginsengisegetis</name>
    <dbReference type="NCBI Taxonomy" id="661491"/>
    <lineage>
        <taxon>Bacteria</taxon>
        <taxon>Bacillati</taxon>
        <taxon>Actinomycetota</taxon>
        <taxon>Actinomycetes</taxon>
        <taxon>Propionibacteriales</taxon>
        <taxon>Nocardioidaceae</taxon>
        <taxon>Nocardioides</taxon>
    </lineage>
</organism>
<evidence type="ECO:0000259" key="4">
    <source>
        <dbReference type="Pfam" id="PF24481"/>
    </source>
</evidence>
<feature type="domain" description="C4-type zinc ribbon" evidence="3">
    <location>
        <begin position="247"/>
        <end position="281"/>
    </location>
</feature>
<dbReference type="PANTHER" id="PTHR39082">
    <property type="entry name" value="PHOSPHOLIPASE C-BETA-2-RELATED"/>
    <property type="match status" value="1"/>
</dbReference>
<dbReference type="InterPro" id="IPR052376">
    <property type="entry name" value="Oxidative_Scav/Glycosyltrans"/>
</dbReference>
<evidence type="ECO:0000313" key="5">
    <source>
        <dbReference type="EMBL" id="MBA8802841.1"/>
    </source>
</evidence>
<name>A0A7W3P8X6_9ACTN</name>
<feature type="domain" description="CT398-like coiled coil hairpin" evidence="4">
    <location>
        <begin position="56"/>
        <end position="236"/>
    </location>
</feature>
<proteinExistence type="predicted"/>
<protein>
    <recommendedName>
        <fullName evidence="7">C4-type zinc ribbon domain-containing protein</fullName>
    </recommendedName>
</protein>
<evidence type="ECO:0000259" key="3">
    <source>
        <dbReference type="Pfam" id="PF02591"/>
    </source>
</evidence>
<dbReference type="Gene3D" id="1.10.287.1490">
    <property type="match status" value="1"/>
</dbReference>
<comment type="caution">
    <text evidence="5">The sequence shown here is derived from an EMBL/GenBank/DDBJ whole genome shotgun (WGS) entry which is preliminary data.</text>
</comment>
<evidence type="ECO:0000256" key="2">
    <source>
        <dbReference type="SAM" id="MobiDB-lite"/>
    </source>
</evidence>
<keyword evidence="1" id="KW-0175">Coiled coil</keyword>
<accession>A0A7W3P8X6</accession>
<dbReference type="InterPro" id="IPR056003">
    <property type="entry name" value="CT398_CC_hairpin"/>
</dbReference>
<evidence type="ECO:0008006" key="7">
    <source>
        <dbReference type="Google" id="ProtNLM"/>
    </source>
</evidence>
<dbReference type="EMBL" id="JACGXA010000001">
    <property type="protein sequence ID" value="MBA8802841.1"/>
    <property type="molecule type" value="Genomic_DNA"/>
</dbReference>